<organism evidence="1 2">
    <name type="scientific">Alkalimarinus sediminis</name>
    <dbReference type="NCBI Taxonomy" id="1632866"/>
    <lineage>
        <taxon>Bacteria</taxon>
        <taxon>Pseudomonadati</taxon>
        <taxon>Pseudomonadota</taxon>
        <taxon>Gammaproteobacteria</taxon>
        <taxon>Alteromonadales</taxon>
        <taxon>Alteromonadaceae</taxon>
        <taxon>Alkalimarinus</taxon>
    </lineage>
</organism>
<name>A0A9E8HVL0_9ALTE</name>
<dbReference type="RefSeq" id="WP_251812787.1">
    <property type="nucleotide sequence ID" value="NZ_CP101527.1"/>
</dbReference>
<reference evidence="1" key="1">
    <citation type="submission" date="2022-07" db="EMBL/GenBank/DDBJ databases">
        <title>Alkalimarinus sp. nov., isolated from gut of a Alitta virens.</title>
        <authorList>
            <person name="Yang A.I."/>
            <person name="Shin N.-R."/>
        </authorList>
    </citation>
    <scope>NUCLEOTIDE SEQUENCE</scope>
    <source>
        <strain evidence="1">FA028</strain>
    </source>
</reference>
<sequence length="518" mass="57399">MKQYYKITTIDPVIMTQSSATEGGLQTLDYITGSAILGVLAGKLYAQLSEQDSWSIFHSGAVQFSPCYPVVNNELSLPVPASWHFAKGDEWQKEGVLQADVISNHASQRFNRDEQTQYKQCRSGFINSLGALAEVKQTLITKTALNDKQTAAKGQLFNYSAINAGQSFVGFVDADGEQLEMIKKHLAGQHSIGRSRSSEFGRVSIELIELTEPSVNSAFTSELSIYCISDIECIDQFGLPTYTPTLAELVGDEKITGTLDGSRSFIRTTTLSRFNQKRGGFDGEQALISKGSVLVFKDVSNTAEAIEQLSEKGAGINKQQGQGWVLANPMWQQTPTLDMPIFDAYSLPKASGKNKSVKEKAPKANSPLTQFIAARLQQNEVTKGDSDVVNTMLKEMYHLYRNARQYNRVVIAHDAGPSSSQLRRVAEVYRYNRNKPEAELFDGAHAICKAENDAIGWGINWDNGQQIVTFSEAFKQLISSKTHSQIERFLEQVCRYEPCQFNSLNKYKKELLSVGGEA</sequence>
<gene>
    <name evidence="1" type="ORF">NNL22_08410</name>
</gene>
<accession>A0A9E8HVL0</accession>
<dbReference type="AlphaFoldDB" id="A0A9E8HVL0"/>
<protein>
    <recommendedName>
        <fullName evidence="3">CRISPR-associated protein Csx10</fullName>
    </recommendedName>
</protein>
<dbReference type="Proteomes" id="UP001164472">
    <property type="component" value="Chromosome"/>
</dbReference>
<evidence type="ECO:0008006" key="3">
    <source>
        <dbReference type="Google" id="ProtNLM"/>
    </source>
</evidence>
<dbReference type="KEGG" id="asem:NNL22_08410"/>
<proteinExistence type="predicted"/>
<keyword evidence="2" id="KW-1185">Reference proteome</keyword>
<dbReference type="EMBL" id="CP101527">
    <property type="protein sequence ID" value="UZW76589.1"/>
    <property type="molecule type" value="Genomic_DNA"/>
</dbReference>
<evidence type="ECO:0000313" key="1">
    <source>
        <dbReference type="EMBL" id="UZW76589.1"/>
    </source>
</evidence>
<evidence type="ECO:0000313" key="2">
    <source>
        <dbReference type="Proteomes" id="UP001164472"/>
    </source>
</evidence>